<dbReference type="AlphaFoldDB" id="A0A5S5CKF6"/>
<dbReference type="PROSITE" id="PS51257">
    <property type="entry name" value="PROKAR_LIPOPROTEIN"/>
    <property type="match status" value="1"/>
</dbReference>
<dbReference type="Gene3D" id="2.60.40.1890">
    <property type="entry name" value="PCu(A)C copper chaperone"/>
    <property type="match status" value="1"/>
</dbReference>
<dbReference type="InterPro" id="IPR007410">
    <property type="entry name" value="LpqE-like"/>
</dbReference>
<dbReference type="SUPFAM" id="SSF110087">
    <property type="entry name" value="DR1885-like metal-binding protein"/>
    <property type="match status" value="1"/>
</dbReference>
<dbReference type="Proteomes" id="UP000322499">
    <property type="component" value="Unassembled WGS sequence"/>
</dbReference>
<sequence>MNRTGVTASILLLLVVLTGCSALRTGSSSYDHTRFQLDSVDGQVGSLRLLSVSIASPGTRGSIHIAGDSAALLLTVANDGEDEDVLTGASTDVAEGVVLRDGDAPSDPDLQVPVPSGSVAIVRDVTGPHLELSGLQERLRSGFSVPVTFEFRDAGSVTLSVPIRTYTDVRPDRFSISAQCRC</sequence>
<keyword evidence="2" id="KW-1185">Reference proteome</keyword>
<dbReference type="RefSeq" id="WP_166535306.1">
    <property type="nucleotide sequence ID" value="NZ_VNHW01000026.1"/>
</dbReference>
<dbReference type="Pfam" id="PF04314">
    <property type="entry name" value="PCuAC"/>
    <property type="match status" value="1"/>
</dbReference>
<accession>A0A5S5CKF6</accession>
<evidence type="ECO:0000313" key="2">
    <source>
        <dbReference type="Proteomes" id="UP000322499"/>
    </source>
</evidence>
<name>A0A5S5CKF6_9ACTN</name>
<reference evidence="1 2" key="1">
    <citation type="submission" date="2019-07" db="EMBL/GenBank/DDBJ databases">
        <title>Genomic Encyclopedia of Archaeal and Bacterial Type Strains, Phase II (KMG-II): from individual species to whole genera.</title>
        <authorList>
            <person name="Goeker M."/>
        </authorList>
    </citation>
    <scope>NUCLEOTIDE SEQUENCE [LARGE SCALE GENOMIC DNA]</scope>
    <source>
        <strain evidence="1 2">DSM 46842</strain>
    </source>
</reference>
<gene>
    <name evidence="1" type="ORF">BD833_12613</name>
</gene>
<dbReference type="InterPro" id="IPR036182">
    <property type="entry name" value="PCuAC_sf"/>
</dbReference>
<dbReference type="EMBL" id="VNHW01000026">
    <property type="protein sequence ID" value="TYP81160.1"/>
    <property type="molecule type" value="Genomic_DNA"/>
</dbReference>
<proteinExistence type="predicted"/>
<evidence type="ECO:0000313" key="1">
    <source>
        <dbReference type="EMBL" id="TYP81160.1"/>
    </source>
</evidence>
<comment type="caution">
    <text evidence="1">The sequence shown here is derived from an EMBL/GenBank/DDBJ whole genome shotgun (WGS) entry which is preliminary data.</text>
</comment>
<organism evidence="1 2">
    <name type="scientific">Blastococcus xanthinilyticus</name>
    <dbReference type="NCBI Taxonomy" id="1564164"/>
    <lineage>
        <taxon>Bacteria</taxon>
        <taxon>Bacillati</taxon>
        <taxon>Actinomycetota</taxon>
        <taxon>Actinomycetes</taxon>
        <taxon>Geodermatophilales</taxon>
        <taxon>Geodermatophilaceae</taxon>
        <taxon>Blastococcus</taxon>
    </lineage>
</organism>
<protein>
    <submittedName>
        <fullName evidence="1">Copper(I)-binding protein</fullName>
    </submittedName>
</protein>